<dbReference type="KEGG" id="tsph:KIH39_17170"/>
<dbReference type="NCBIfam" id="TIGR02601">
    <property type="entry name" value="autotrns_rpt"/>
    <property type="match status" value="1"/>
</dbReference>
<dbReference type="SMART" id="SM00191">
    <property type="entry name" value="Int_alpha"/>
    <property type="match status" value="2"/>
</dbReference>
<sequence length="1532" mass="154792">MALSRWMKTLFVASKTPSAVASDRRRTHKLRRMMEPMEDRCPPASWTWTGITTGSQNWSDATQWSPNTVPANTTSTALTFLNYTQSGYNAVNDIAASFAVNTLTFNGRYGYMQSTSGEAITGAQISGDSVGLNVSSGVNPTITQSGGGVAAYAASDIDINAPLTITGDGNGSLLIEGTTSLSGNSPSITINRGGNGFTLLDDPTGNPTINLNAGNLVFGSNSNANLVVNGGTLSYGLTTTPTDTTSNLSLNSTLNVSGSTSNIQDGVVTGQGGLSIYPLLPITYTLRNSDNYAGATTAGSSYLSKTGATIILGTNGTVVGQITGSSGLIAARGGTIEVNNLNLPSTNTSPNRIGDSIPLTLYSGGTFEYTGYNNTASNGATSSAFQSTETIGTLNASGNPTIILNHLDKETTDVNTNAITFADYNVAAGTNILFQANNLGNLGASNNNYDTINFTNTANISSGLIGGNGALGTSYISILPSAYGNEYTTNNTTGNTLVTYTTANGIRPLQFTEYASTFSGTTQNNIREIVPTTVGGSTLGSINALVLDASSSTNYGQLTGAGRLNIASGVILASGANPNSDPTSSARNRIDISQLDFATRPGYFIVPTALTVTSPITGFNGYTVSGGGTLTLSGNNNALSGTIYLAGGNLSLASLATSLGGSGAVVLNGGTLQYTGTGETFSRGFNVSTGDGFINVGSSSADLNVTGAISGSGNLYNTGSGILEINGNSAISNAFTGNYVNNAGATLQFDNEGSIGSANSLILQNGSTLNLPNSMSIDTPINLLANGTLNGTPNPFGSATINTGGNIVVNKSIGYIGDIYSQYGINKTGSGTLTLNNEQKFPGVLDVQQGTVYVNGQLDAINAAGNGVVVENGASLGGTGNIIRDVTVNAGGNLTPGVSTGVLNTGSVTFANSTSTYSVDIAGTTVGTNYSQLDVTGGINLNGATLSPTFGYTPAPGDTFTIIKNLSNNPIVGTFNNLPEGSTFKTAQGTFRISYQGGSGHDVTLTTLDTVAPKLLSINRNNPTNSITNASSVTYTVVFSKPVVGVSAGNFSITGTASSSATFGTIVSYDGGTTWTVPIVGLGSVNGTIQLNLFSASGIADHSGNALSSGFVAGPVYTIDHVQPSVTITAASGQANPTSSTPIKFDVNFSKNVTGFSASGITVTGTAGAGNVTITGSGSSYVVSINHVTRNGVVTIAVPAGAVTDSAGNSNISSAPSSITYDQTALFALGAGPGNGPDVRVYSASSGQLLYNFFAYNSNFRGGVSVATADFNGDSVKDIVTGAGPGADPHVDVFNGVNGQELPGYSFDAFSPAYLGGITVAAGDINGDGIPDIVVGTMAGTAPHIEVFDGATLKLINSFYAYSTSYLGGVNVAVADINGDGYGDVIVSTASGNSPHVEVFAGGPNGLNLNPIESFIASGVIGANGISVSAGITQAGNTKATLVIGDLTNGQVAVYSGTSLVTSFAGFEPGVTNVGARVLALDTTGTGIASEIAVASGPTAVPRIRLYSSTNYQILNAFNVYDPQFLGGVNVG</sequence>
<keyword evidence="5" id="KW-1185">Reference proteome</keyword>
<gene>
    <name evidence="4" type="ORF">KIH39_17170</name>
</gene>
<dbReference type="InterPro" id="IPR013519">
    <property type="entry name" value="Int_alpha_beta-p"/>
</dbReference>
<dbReference type="InterPro" id="IPR028994">
    <property type="entry name" value="Integrin_alpha_N"/>
</dbReference>
<evidence type="ECO:0000256" key="1">
    <source>
        <dbReference type="ARBA" id="ARBA00022729"/>
    </source>
</evidence>
<evidence type="ECO:0000256" key="3">
    <source>
        <dbReference type="ARBA" id="ARBA00023180"/>
    </source>
</evidence>
<proteinExistence type="predicted"/>
<dbReference type="InterPro" id="IPR013517">
    <property type="entry name" value="FG-GAP"/>
</dbReference>
<keyword evidence="1" id="KW-0732">Signal</keyword>
<dbReference type="InterPro" id="IPR013425">
    <property type="entry name" value="Autotrns_rpt"/>
</dbReference>
<dbReference type="SUPFAM" id="SSF69318">
    <property type="entry name" value="Integrin alpha N-terminal domain"/>
    <property type="match status" value="1"/>
</dbReference>
<reference evidence="4" key="1">
    <citation type="submission" date="2021-05" db="EMBL/GenBank/DDBJ databases">
        <title>Complete genome sequence of the cellulolytic planctomycete Telmatocola sphagniphila SP2T and characterization of the first cellulase from planctomycetes.</title>
        <authorList>
            <person name="Rakitin A.L."/>
            <person name="Beletsky A.V."/>
            <person name="Naumoff D.G."/>
            <person name="Kulichevskaya I.S."/>
            <person name="Mardanov A.V."/>
            <person name="Ravin N.V."/>
            <person name="Dedysh S.N."/>
        </authorList>
    </citation>
    <scope>NUCLEOTIDE SEQUENCE</scope>
    <source>
        <strain evidence="4">SP2T</strain>
    </source>
</reference>
<keyword evidence="2" id="KW-0677">Repeat</keyword>
<evidence type="ECO:0000313" key="4">
    <source>
        <dbReference type="EMBL" id="QVL30576.1"/>
    </source>
</evidence>
<dbReference type="Proteomes" id="UP000676194">
    <property type="component" value="Chromosome"/>
</dbReference>
<keyword evidence="3" id="KW-0325">Glycoprotein</keyword>
<name>A0A8E6B3R6_9BACT</name>
<dbReference type="Gene3D" id="2.130.10.130">
    <property type="entry name" value="Integrin alpha, N-terminal"/>
    <property type="match status" value="2"/>
</dbReference>
<dbReference type="Pfam" id="PF13517">
    <property type="entry name" value="FG-GAP_3"/>
    <property type="match status" value="1"/>
</dbReference>
<protein>
    <submittedName>
        <fullName evidence="4">FG-GAP repeat protein</fullName>
    </submittedName>
</protein>
<dbReference type="EMBL" id="CP074694">
    <property type="protein sequence ID" value="QVL30576.1"/>
    <property type="molecule type" value="Genomic_DNA"/>
</dbReference>
<accession>A0A8E6B3R6</accession>
<organism evidence="4 5">
    <name type="scientific">Telmatocola sphagniphila</name>
    <dbReference type="NCBI Taxonomy" id="1123043"/>
    <lineage>
        <taxon>Bacteria</taxon>
        <taxon>Pseudomonadati</taxon>
        <taxon>Planctomycetota</taxon>
        <taxon>Planctomycetia</taxon>
        <taxon>Gemmatales</taxon>
        <taxon>Gemmataceae</taxon>
    </lineage>
</organism>
<evidence type="ECO:0000256" key="2">
    <source>
        <dbReference type="ARBA" id="ARBA00022737"/>
    </source>
</evidence>
<evidence type="ECO:0000313" key="5">
    <source>
        <dbReference type="Proteomes" id="UP000676194"/>
    </source>
</evidence>
<dbReference type="RefSeq" id="WP_213494447.1">
    <property type="nucleotide sequence ID" value="NZ_CP074694.1"/>
</dbReference>